<proteinExistence type="predicted"/>
<evidence type="ECO:0000256" key="1">
    <source>
        <dbReference type="SAM" id="MobiDB-lite"/>
    </source>
</evidence>
<comment type="caution">
    <text evidence="3">The sequence shown here is derived from an EMBL/GenBank/DDBJ whole genome shotgun (WGS) entry which is preliminary data.</text>
</comment>
<dbReference type="Proteomes" id="UP001596104">
    <property type="component" value="Unassembled WGS sequence"/>
</dbReference>
<evidence type="ECO:0000259" key="2">
    <source>
        <dbReference type="Pfam" id="PF13763"/>
    </source>
</evidence>
<dbReference type="InterPro" id="IPR025430">
    <property type="entry name" value="DUF4167"/>
</dbReference>
<dbReference type="Pfam" id="PF13763">
    <property type="entry name" value="DUF4167"/>
    <property type="match status" value="1"/>
</dbReference>
<feature type="compositionally biased region" description="Polar residues" evidence="1">
    <location>
        <begin position="1"/>
        <end position="20"/>
    </location>
</feature>
<accession>A0ABW0H8X4</accession>
<gene>
    <name evidence="3" type="ORF">ACFPPC_09165</name>
</gene>
<evidence type="ECO:0000313" key="3">
    <source>
        <dbReference type="EMBL" id="MFC5392803.1"/>
    </source>
</evidence>
<feature type="domain" description="DUF4167" evidence="2">
    <location>
        <begin position="26"/>
        <end position="71"/>
    </location>
</feature>
<protein>
    <submittedName>
        <fullName evidence="3">DUF4167 domain-containing protein</fullName>
    </submittedName>
</protein>
<evidence type="ECO:0000313" key="4">
    <source>
        <dbReference type="Proteomes" id="UP001596104"/>
    </source>
</evidence>
<dbReference type="EMBL" id="JBHSLV010000016">
    <property type="protein sequence ID" value="MFC5392803.1"/>
    <property type="molecule type" value="Genomic_DNA"/>
</dbReference>
<organism evidence="3 4">
    <name type="scientific">Bosea vestrisii</name>
    <dbReference type="NCBI Taxonomy" id="151416"/>
    <lineage>
        <taxon>Bacteria</taxon>
        <taxon>Pseudomonadati</taxon>
        <taxon>Pseudomonadota</taxon>
        <taxon>Alphaproteobacteria</taxon>
        <taxon>Hyphomicrobiales</taxon>
        <taxon>Boseaceae</taxon>
        <taxon>Bosea</taxon>
    </lineage>
</organism>
<name>A0ABW0H8X4_9HYPH</name>
<keyword evidence="4" id="KW-1185">Reference proteome</keyword>
<dbReference type="RefSeq" id="WP_377007638.1">
    <property type="nucleotide sequence ID" value="NZ_JBHSLV010000016.1"/>
</dbReference>
<reference evidence="4" key="1">
    <citation type="journal article" date="2019" name="Int. J. Syst. Evol. Microbiol.">
        <title>The Global Catalogue of Microorganisms (GCM) 10K type strain sequencing project: providing services to taxonomists for standard genome sequencing and annotation.</title>
        <authorList>
            <consortium name="The Broad Institute Genomics Platform"/>
            <consortium name="The Broad Institute Genome Sequencing Center for Infectious Disease"/>
            <person name="Wu L."/>
            <person name="Ma J."/>
        </authorList>
    </citation>
    <scope>NUCLEOTIDE SEQUENCE [LARGE SCALE GENOMIC DNA]</scope>
    <source>
        <strain evidence="4">CGMCC 1.16326</strain>
    </source>
</reference>
<sequence>MTMRQSGSATYANRLASSGARTDAAPAARGVPPQANYERYLALARAKALAGDRIEAERYYQHAEHYLRLITGSAA</sequence>
<feature type="region of interest" description="Disordered" evidence="1">
    <location>
        <begin position="1"/>
        <end position="30"/>
    </location>
</feature>